<proteinExistence type="predicted"/>
<reference evidence="2" key="1">
    <citation type="submission" date="2022-11" db="UniProtKB">
        <authorList>
            <consortium name="WormBaseParasite"/>
        </authorList>
    </citation>
    <scope>IDENTIFICATION</scope>
</reference>
<dbReference type="Proteomes" id="UP000887564">
    <property type="component" value="Unplaced"/>
</dbReference>
<name>A0A914SIJ6_PAREQ</name>
<organism evidence="1 2">
    <name type="scientific">Parascaris equorum</name>
    <name type="common">Equine roundworm</name>
    <dbReference type="NCBI Taxonomy" id="6256"/>
    <lineage>
        <taxon>Eukaryota</taxon>
        <taxon>Metazoa</taxon>
        <taxon>Ecdysozoa</taxon>
        <taxon>Nematoda</taxon>
        <taxon>Chromadorea</taxon>
        <taxon>Rhabditida</taxon>
        <taxon>Spirurina</taxon>
        <taxon>Ascaridomorpha</taxon>
        <taxon>Ascaridoidea</taxon>
        <taxon>Ascarididae</taxon>
        <taxon>Parascaris</taxon>
    </lineage>
</organism>
<protein>
    <submittedName>
        <fullName evidence="2">Uncharacterized protein</fullName>
    </submittedName>
</protein>
<evidence type="ECO:0000313" key="2">
    <source>
        <dbReference type="WBParaSite" id="PEQ_0001378101-mRNA-1"/>
    </source>
</evidence>
<dbReference type="WBParaSite" id="PEQ_0001378101-mRNA-1">
    <property type="protein sequence ID" value="PEQ_0001378101-mRNA-1"/>
    <property type="gene ID" value="PEQ_0001378101"/>
</dbReference>
<evidence type="ECO:0000313" key="1">
    <source>
        <dbReference type="Proteomes" id="UP000887564"/>
    </source>
</evidence>
<keyword evidence="1" id="KW-1185">Reference proteome</keyword>
<sequence>MILMPRKSFIFQLCITSTYHRHLLIELEIRRRYRTGSKCTLRSRQLASHPLCSRLMRRIRLLRHNFSLIQ</sequence>
<accession>A0A914SIJ6</accession>
<dbReference type="AlphaFoldDB" id="A0A914SIJ6"/>